<reference evidence="3" key="1">
    <citation type="submission" date="2024-07" db="EMBL/GenBank/DDBJ databases">
        <title>Two chromosome-level genome assemblies of Korean endemic species Abeliophyllum distichum and Forsythia ovata (Oleaceae).</title>
        <authorList>
            <person name="Jang H."/>
        </authorList>
    </citation>
    <scope>NUCLEOTIDE SEQUENCE [LARGE SCALE GENOMIC DNA]</scope>
</reference>
<evidence type="ECO:0000256" key="1">
    <source>
        <dbReference type="SAM" id="MobiDB-lite"/>
    </source>
</evidence>
<name>A0ABD1SAI1_9LAMI</name>
<sequence>MFRDLMRAVQDLGRQQAQEPSSNATRVDKSSMVEHFHHYKPPSFDGKDDPFAAEEWLRGLEGIFEHLNYNDVQKVSCTKFMLVDNASHWWESDSRTRTTKQQQNLTWNQIKIALMG</sequence>
<gene>
    <name evidence="2" type="ORF">Adt_23320</name>
</gene>
<evidence type="ECO:0000313" key="2">
    <source>
        <dbReference type="EMBL" id="KAL2497770.1"/>
    </source>
</evidence>
<protein>
    <submittedName>
        <fullName evidence="2">Retrotrans gag domain-containing protein</fullName>
    </submittedName>
</protein>
<feature type="compositionally biased region" description="Polar residues" evidence="1">
    <location>
        <begin position="13"/>
        <end position="25"/>
    </location>
</feature>
<dbReference type="AlphaFoldDB" id="A0ABD1SAI1"/>
<comment type="caution">
    <text evidence="2">The sequence shown here is derived from an EMBL/GenBank/DDBJ whole genome shotgun (WGS) entry which is preliminary data.</text>
</comment>
<organism evidence="2 3">
    <name type="scientific">Abeliophyllum distichum</name>
    <dbReference type="NCBI Taxonomy" id="126358"/>
    <lineage>
        <taxon>Eukaryota</taxon>
        <taxon>Viridiplantae</taxon>
        <taxon>Streptophyta</taxon>
        <taxon>Embryophyta</taxon>
        <taxon>Tracheophyta</taxon>
        <taxon>Spermatophyta</taxon>
        <taxon>Magnoliopsida</taxon>
        <taxon>eudicotyledons</taxon>
        <taxon>Gunneridae</taxon>
        <taxon>Pentapetalae</taxon>
        <taxon>asterids</taxon>
        <taxon>lamiids</taxon>
        <taxon>Lamiales</taxon>
        <taxon>Oleaceae</taxon>
        <taxon>Forsythieae</taxon>
        <taxon>Abeliophyllum</taxon>
    </lineage>
</organism>
<proteinExistence type="predicted"/>
<evidence type="ECO:0000313" key="3">
    <source>
        <dbReference type="Proteomes" id="UP001604336"/>
    </source>
</evidence>
<feature type="region of interest" description="Disordered" evidence="1">
    <location>
        <begin position="10"/>
        <end position="29"/>
    </location>
</feature>
<keyword evidence="3" id="KW-1185">Reference proteome</keyword>
<dbReference type="Proteomes" id="UP001604336">
    <property type="component" value="Unassembled WGS sequence"/>
</dbReference>
<dbReference type="EMBL" id="JBFOLK010000007">
    <property type="protein sequence ID" value="KAL2497770.1"/>
    <property type="molecule type" value="Genomic_DNA"/>
</dbReference>
<accession>A0ABD1SAI1</accession>